<dbReference type="HOGENOM" id="CLU_1326221_0_0_1"/>
<proteinExistence type="predicted"/>
<evidence type="ECO:0000313" key="1">
    <source>
        <dbReference type="EMBL" id="EGV60081.1"/>
    </source>
</evidence>
<gene>
    <name evidence="1" type="ORF">CANTEDRAFT_95548</name>
</gene>
<dbReference type="EMBL" id="GL996528">
    <property type="protein sequence ID" value="EGV60081.1"/>
    <property type="molecule type" value="Genomic_DNA"/>
</dbReference>
<dbReference type="AlphaFoldDB" id="G3BBU5"/>
<keyword evidence="2" id="KW-1185">Reference proteome</keyword>
<accession>G3BBU5</accession>
<dbReference type="GeneID" id="18250515"/>
<evidence type="ECO:0000313" key="2">
    <source>
        <dbReference type="Proteomes" id="UP000000707"/>
    </source>
</evidence>
<sequence>MELAGDNLWAVAWFYGHDYMHKEMHRAILKSIGVDVGAVIDNIIRGDRLYNSTLIEDTAELRPIWNRDAQLPPVELKTISAIRELASDNLQSVAKFYGYDPEDNEIHRVIFNAVGVDNCKVIDERIRRDKEYNSTITGDTKELRPIWNRDGQPPPVELKTISVVRELAGDDISRCLLHYGIDSSLNHRLGIHVLFSEIGNETTFIEQ</sequence>
<name>G3BBU5_CANTC</name>
<reference evidence="1 2" key="1">
    <citation type="journal article" date="2011" name="Proc. Natl. Acad. Sci. U.S.A.">
        <title>Comparative genomics of xylose-fermenting fungi for enhanced biofuel production.</title>
        <authorList>
            <person name="Wohlbach D.J."/>
            <person name="Kuo A."/>
            <person name="Sato T.K."/>
            <person name="Potts K.M."/>
            <person name="Salamov A.A."/>
            <person name="LaButti K.M."/>
            <person name="Sun H."/>
            <person name="Clum A."/>
            <person name="Pangilinan J.L."/>
            <person name="Lindquist E.A."/>
            <person name="Lucas S."/>
            <person name="Lapidus A."/>
            <person name="Jin M."/>
            <person name="Gunawan C."/>
            <person name="Balan V."/>
            <person name="Dale B.E."/>
            <person name="Jeffries T.W."/>
            <person name="Zinkel R."/>
            <person name="Barry K.W."/>
            <person name="Grigoriev I.V."/>
            <person name="Gasch A.P."/>
        </authorList>
    </citation>
    <scope>NUCLEOTIDE SEQUENCE [LARGE SCALE GENOMIC DNA]</scope>
    <source>
        <strain evidence="2">ATCC 10573 / BCRC 21748 / CBS 615 / JCM 9827 / NBRC 10315 / NRRL Y-1498 / VKM Y-70</strain>
    </source>
</reference>
<dbReference type="KEGG" id="cten:18250515"/>
<organism evidence="2">
    <name type="scientific">Candida tenuis (strain ATCC 10573 / BCRC 21748 / CBS 615 / JCM 9827 / NBRC 10315 / NRRL Y-1498 / VKM Y-70)</name>
    <name type="common">Yeast</name>
    <name type="synonym">Yamadazyma tenuis</name>
    <dbReference type="NCBI Taxonomy" id="590646"/>
    <lineage>
        <taxon>Eukaryota</taxon>
        <taxon>Fungi</taxon>
        <taxon>Dikarya</taxon>
        <taxon>Ascomycota</taxon>
        <taxon>Saccharomycotina</taxon>
        <taxon>Pichiomycetes</taxon>
        <taxon>Debaryomycetaceae</taxon>
        <taxon>Yamadazyma</taxon>
    </lineage>
</organism>
<dbReference type="Pfam" id="PF07957">
    <property type="entry name" value="DUF3294"/>
    <property type="match status" value="1"/>
</dbReference>
<dbReference type="Proteomes" id="UP000000707">
    <property type="component" value="Unassembled WGS sequence"/>
</dbReference>
<protein>
    <submittedName>
        <fullName evidence="1">Uncharacterized protein</fullName>
    </submittedName>
</protein>
<dbReference type="InterPro" id="IPR012917">
    <property type="entry name" value="DUF3294"/>
</dbReference>